<protein>
    <submittedName>
        <fullName evidence="2">Uncharacterized protein</fullName>
    </submittedName>
</protein>
<dbReference type="VEuPathDB" id="FungiDB:ASPTUDRAFT_26444"/>
<proteinExistence type="predicted"/>
<dbReference type="Proteomes" id="UP000184304">
    <property type="component" value="Unassembled WGS sequence"/>
</dbReference>
<name>A0A1L9NP38_ASPTC</name>
<accession>A0A1L9NP38</accession>
<feature type="transmembrane region" description="Helical" evidence="1">
    <location>
        <begin position="90"/>
        <end position="111"/>
    </location>
</feature>
<organism evidence="2 3">
    <name type="scientific">Aspergillus tubingensis (strain CBS 134.48)</name>
    <dbReference type="NCBI Taxonomy" id="767770"/>
    <lineage>
        <taxon>Eukaryota</taxon>
        <taxon>Fungi</taxon>
        <taxon>Dikarya</taxon>
        <taxon>Ascomycota</taxon>
        <taxon>Pezizomycotina</taxon>
        <taxon>Eurotiomycetes</taxon>
        <taxon>Eurotiomycetidae</taxon>
        <taxon>Eurotiales</taxon>
        <taxon>Aspergillaceae</taxon>
        <taxon>Aspergillus</taxon>
        <taxon>Aspergillus subgen. Circumdati</taxon>
    </lineage>
</organism>
<feature type="transmembrane region" description="Helical" evidence="1">
    <location>
        <begin position="59"/>
        <end position="78"/>
    </location>
</feature>
<evidence type="ECO:0000313" key="2">
    <source>
        <dbReference type="EMBL" id="OJI90962.1"/>
    </source>
</evidence>
<keyword evidence="1" id="KW-0812">Transmembrane</keyword>
<keyword evidence="3" id="KW-1185">Reference proteome</keyword>
<gene>
    <name evidence="2" type="ORF">ASPTUDRAFT_26444</name>
</gene>
<evidence type="ECO:0000256" key="1">
    <source>
        <dbReference type="SAM" id="Phobius"/>
    </source>
</evidence>
<dbReference type="EMBL" id="KV878176">
    <property type="protein sequence ID" value="OJI90962.1"/>
    <property type="molecule type" value="Genomic_DNA"/>
</dbReference>
<evidence type="ECO:0000313" key="3">
    <source>
        <dbReference type="Proteomes" id="UP000184304"/>
    </source>
</evidence>
<dbReference type="AlphaFoldDB" id="A0A1L9NP38"/>
<keyword evidence="1" id="KW-0472">Membrane</keyword>
<reference evidence="3" key="1">
    <citation type="journal article" date="2017" name="Genome Biol.">
        <title>Comparative genomics reveals high biological diversity and specific adaptations in the industrially and medically important fungal genus Aspergillus.</title>
        <authorList>
            <person name="de Vries R.P."/>
            <person name="Riley R."/>
            <person name="Wiebenga A."/>
            <person name="Aguilar-Osorio G."/>
            <person name="Amillis S."/>
            <person name="Uchima C.A."/>
            <person name="Anderluh G."/>
            <person name="Asadollahi M."/>
            <person name="Askin M."/>
            <person name="Barry K."/>
            <person name="Battaglia E."/>
            <person name="Bayram O."/>
            <person name="Benocci T."/>
            <person name="Braus-Stromeyer S.A."/>
            <person name="Caldana C."/>
            <person name="Canovas D."/>
            <person name="Cerqueira G.C."/>
            <person name="Chen F."/>
            <person name="Chen W."/>
            <person name="Choi C."/>
            <person name="Clum A."/>
            <person name="Dos Santos R.A."/>
            <person name="Damasio A.R."/>
            <person name="Diallinas G."/>
            <person name="Emri T."/>
            <person name="Fekete E."/>
            <person name="Flipphi M."/>
            <person name="Freyberg S."/>
            <person name="Gallo A."/>
            <person name="Gournas C."/>
            <person name="Habgood R."/>
            <person name="Hainaut M."/>
            <person name="Harispe M.L."/>
            <person name="Henrissat B."/>
            <person name="Hilden K.S."/>
            <person name="Hope R."/>
            <person name="Hossain A."/>
            <person name="Karabika E."/>
            <person name="Karaffa L."/>
            <person name="Karanyi Z."/>
            <person name="Krasevec N."/>
            <person name="Kuo A."/>
            <person name="Kusch H."/>
            <person name="LaButti K."/>
            <person name="Lagendijk E.L."/>
            <person name="Lapidus A."/>
            <person name="Levasseur A."/>
            <person name="Lindquist E."/>
            <person name="Lipzen A."/>
            <person name="Logrieco A.F."/>
            <person name="MacCabe A."/>
            <person name="Maekelae M.R."/>
            <person name="Malavazi I."/>
            <person name="Melin P."/>
            <person name="Meyer V."/>
            <person name="Mielnichuk N."/>
            <person name="Miskei M."/>
            <person name="Molnar A.P."/>
            <person name="Mule G."/>
            <person name="Ngan C.Y."/>
            <person name="Orejas M."/>
            <person name="Orosz E."/>
            <person name="Ouedraogo J.P."/>
            <person name="Overkamp K.M."/>
            <person name="Park H.-S."/>
            <person name="Perrone G."/>
            <person name="Piumi F."/>
            <person name="Punt P.J."/>
            <person name="Ram A.F."/>
            <person name="Ramon A."/>
            <person name="Rauscher S."/>
            <person name="Record E."/>
            <person name="Riano-Pachon D.M."/>
            <person name="Robert V."/>
            <person name="Roehrig J."/>
            <person name="Ruller R."/>
            <person name="Salamov A."/>
            <person name="Salih N.S."/>
            <person name="Samson R.A."/>
            <person name="Sandor E."/>
            <person name="Sanguinetti M."/>
            <person name="Schuetze T."/>
            <person name="Sepcic K."/>
            <person name="Shelest E."/>
            <person name="Sherlock G."/>
            <person name="Sophianopoulou V."/>
            <person name="Squina F.M."/>
            <person name="Sun H."/>
            <person name="Susca A."/>
            <person name="Todd R.B."/>
            <person name="Tsang A."/>
            <person name="Unkles S.E."/>
            <person name="van de Wiele N."/>
            <person name="van Rossen-Uffink D."/>
            <person name="Oliveira J.V."/>
            <person name="Vesth T.C."/>
            <person name="Visser J."/>
            <person name="Yu J.-H."/>
            <person name="Zhou M."/>
            <person name="Andersen M.R."/>
            <person name="Archer D.B."/>
            <person name="Baker S.E."/>
            <person name="Benoit I."/>
            <person name="Brakhage A.A."/>
            <person name="Braus G.H."/>
            <person name="Fischer R."/>
            <person name="Frisvad J.C."/>
            <person name="Goldman G.H."/>
            <person name="Houbraken J."/>
            <person name="Oakley B."/>
            <person name="Pocsi I."/>
            <person name="Scazzocchio C."/>
            <person name="Seiboth B."/>
            <person name="vanKuyk P.A."/>
            <person name="Wortman J."/>
            <person name="Dyer P.S."/>
            <person name="Grigoriev I.V."/>
        </authorList>
    </citation>
    <scope>NUCLEOTIDE SEQUENCE [LARGE SCALE GENOMIC DNA]</scope>
    <source>
        <strain evidence="3">CBS 134.48</strain>
    </source>
</reference>
<sequence length="117" mass="13396">MDGWIDGCQLTLPLPPDYEQFSWGANHEGWVNLPVLLGSKGWWWWWWLFTPPAKVVSKWWTCIGSVGYWGGFGLALGVVTTSSTTEYSQGSLSCICMCIYVYMFEFGYIALRVFDLM</sequence>
<keyword evidence="1" id="KW-1133">Transmembrane helix</keyword>